<evidence type="ECO:0000313" key="3">
    <source>
        <dbReference type="Proteomes" id="UP000824161"/>
    </source>
</evidence>
<dbReference type="PANTHER" id="PTHR28208">
    <property type="entry name" value="PHOSPHATIDATE PHOSPHATASE APP1"/>
    <property type="match status" value="1"/>
</dbReference>
<dbReference type="EMBL" id="DVLY01000011">
    <property type="protein sequence ID" value="HIT97312.1"/>
    <property type="molecule type" value="Genomic_DNA"/>
</dbReference>
<dbReference type="Pfam" id="PF09949">
    <property type="entry name" value="APP1_cat"/>
    <property type="match status" value="1"/>
</dbReference>
<dbReference type="InterPro" id="IPR052935">
    <property type="entry name" value="Mg2+_PAP"/>
</dbReference>
<dbReference type="InterPro" id="IPR019236">
    <property type="entry name" value="APP1_cat"/>
</dbReference>
<feature type="domain" description="Phosphatidate phosphatase APP1 catalytic" evidence="1">
    <location>
        <begin position="129"/>
        <end position="282"/>
    </location>
</feature>
<comment type="caution">
    <text evidence="2">The sequence shown here is derived from an EMBL/GenBank/DDBJ whole genome shotgun (WGS) entry which is preliminary data.</text>
</comment>
<reference evidence="2" key="2">
    <citation type="journal article" date="2021" name="PeerJ">
        <title>Extensive microbial diversity within the chicken gut microbiome revealed by metagenomics and culture.</title>
        <authorList>
            <person name="Gilroy R."/>
            <person name="Ravi A."/>
            <person name="Getino M."/>
            <person name="Pursley I."/>
            <person name="Horton D.L."/>
            <person name="Alikhan N.F."/>
            <person name="Baker D."/>
            <person name="Gharbi K."/>
            <person name="Hall N."/>
            <person name="Watson M."/>
            <person name="Adriaenssens E.M."/>
            <person name="Foster-Nyarko E."/>
            <person name="Jarju S."/>
            <person name="Secka A."/>
            <person name="Antonio M."/>
            <person name="Oren A."/>
            <person name="Chaudhuri R.R."/>
            <person name="La Ragione R."/>
            <person name="Hildebrand F."/>
            <person name="Pallen M.J."/>
        </authorList>
    </citation>
    <scope>NUCLEOTIDE SEQUENCE</scope>
    <source>
        <strain evidence="2">1383</strain>
    </source>
</reference>
<dbReference type="Gene3D" id="3.40.50.1000">
    <property type="entry name" value="HAD superfamily/HAD-like"/>
    <property type="match status" value="1"/>
</dbReference>
<evidence type="ECO:0000259" key="1">
    <source>
        <dbReference type="Pfam" id="PF09949"/>
    </source>
</evidence>
<dbReference type="SUPFAM" id="SSF56784">
    <property type="entry name" value="HAD-like"/>
    <property type="match status" value="1"/>
</dbReference>
<dbReference type="Proteomes" id="UP000824161">
    <property type="component" value="Unassembled WGS sequence"/>
</dbReference>
<accession>A0A9D1HA76</accession>
<dbReference type="PANTHER" id="PTHR28208:SF3">
    <property type="entry name" value="PHOSPHATIDATE PHOSPHATASE APP1"/>
    <property type="match status" value="1"/>
</dbReference>
<dbReference type="InterPro" id="IPR036412">
    <property type="entry name" value="HAD-like_sf"/>
</dbReference>
<gene>
    <name evidence="2" type="ORF">IAC44_00570</name>
</gene>
<reference evidence="2" key="1">
    <citation type="submission" date="2020-10" db="EMBL/GenBank/DDBJ databases">
        <authorList>
            <person name="Gilroy R."/>
        </authorList>
    </citation>
    <scope>NUCLEOTIDE SEQUENCE</scope>
    <source>
        <strain evidence="2">1383</strain>
    </source>
</reference>
<dbReference type="InterPro" id="IPR023214">
    <property type="entry name" value="HAD_sf"/>
</dbReference>
<proteinExistence type="predicted"/>
<dbReference type="AlphaFoldDB" id="A0A9D1HA76"/>
<evidence type="ECO:0000313" key="2">
    <source>
        <dbReference type="EMBL" id="HIT97312.1"/>
    </source>
</evidence>
<name>A0A9D1HA76_9FLAO</name>
<protein>
    <submittedName>
        <fullName evidence="2">DUF2183 domain-containing protein</fullName>
    </submittedName>
</protein>
<sequence>MERHIPILTYYSYLSVGKYIRFAGTILRAPADMLYIGDENTTFQHIKNLYKLYTPHFFKNAMLEVRYRGYFTLCNIDYKGNFVVPLPEESEEFLIDDIRIRLIIDNFGYTVYAPNLFHERLYISDYKYGLITDIDDTILHTGATTLFTRLKQIIFTRPDERRSIEGMPDVYRRLAADGAKIFYVSNSEANLFPVISTFLHSHRFPQGACFLRKNKLLSYFLHHKKGHRSPISHKLRVISMLMRTQPKKRFILVGDNGQHDPVIYKEVIRRFPGRVSYVFLRDIHNKIGLKRQCWDGVPVLFYSSLNDIKGFISTRLNADFS</sequence>
<organism evidence="2 3">
    <name type="scientific">Candidatus Merdimorpha stercoravium</name>
    <dbReference type="NCBI Taxonomy" id="2840863"/>
    <lineage>
        <taxon>Bacteria</taxon>
        <taxon>Pseudomonadati</taxon>
        <taxon>Bacteroidota</taxon>
        <taxon>Flavobacteriia</taxon>
        <taxon>Flavobacteriales</taxon>
        <taxon>Candidatus Merdimorpha</taxon>
    </lineage>
</organism>
<dbReference type="GO" id="GO:0008195">
    <property type="term" value="F:phosphatidate phosphatase activity"/>
    <property type="evidence" value="ECO:0007669"/>
    <property type="project" value="InterPro"/>
</dbReference>